<reference evidence="11 12" key="1">
    <citation type="submission" date="2019-01" db="EMBL/GenBank/DDBJ databases">
        <authorList>
            <person name="Chen W.-M."/>
        </authorList>
    </citation>
    <scope>NUCLEOTIDE SEQUENCE [LARGE SCALE GENOMIC DNA]</scope>
    <source>
        <strain evidence="11 12">FSY-9</strain>
    </source>
</reference>
<keyword evidence="12" id="KW-1185">Reference proteome</keyword>
<dbReference type="OrthoDB" id="9780160at2"/>
<evidence type="ECO:0000256" key="9">
    <source>
        <dbReference type="ARBA" id="ARBA00031636"/>
    </source>
</evidence>
<keyword evidence="3" id="KW-0050">Antiport</keyword>
<dbReference type="AlphaFoldDB" id="A0A3S2US80"/>
<dbReference type="PANTHER" id="PTHR43298:SF2">
    <property type="entry name" value="FMN_FAD EXPORTER YEEO-RELATED"/>
    <property type="match status" value="1"/>
</dbReference>
<dbReference type="PIRSF" id="PIRSF006603">
    <property type="entry name" value="DinF"/>
    <property type="match status" value="1"/>
</dbReference>
<evidence type="ECO:0000256" key="2">
    <source>
        <dbReference type="ARBA" id="ARBA00022448"/>
    </source>
</evidence>
<evidence type="ECO:0000256" key="4">
    <source>
        <dbReference type="ARBA" id="ARBA00022475"/>
    </source>
</evidence>
<evidence type="ECO:0000256" key="6">
    <source>
        <dbReference type="ARBA" id="ARBA00022989"/>
    </source>
</evidence>
<dbReference type="InterPro" id="IPR002528">
    <property type="entry name" value="MATE_fam"/>
</dbReference>
<feature type="transmembrane region" description="Helical" evidence="10">
    <location>
        <begin position="100"/>
        <end position="124"/>
    </location>
</feature>
<keyword evidence="5 10" id="KW-0812">Transmembrane</keyword>
<dbReference type="PANTHER" id="PTHR43298">
    <property type="entry name" value="MULTIDRUG RESISTANCE PROTEIN NORM-RELATED"/>
    <property type="match status" value="1"/>
</dbReference>
<keyword evidence="6 10" id="KW-1133">Transmembrane helix</keyword>
<feature type="transmembrane region" description="Helical" evidence="10">
    <location>
        <begin position="322"/>
        <end position="343"/>
    </location>
</feature>
<comment type="subcellular location">
    <subcellularLocation>
        <location evidence="1">Cell inner membrane</location>
        <topology evidence="1">Multi-pass membrane protein</topology>
    </subcellularLocation>
</comment>
<dbReference type="GO" id="GO:0042910">
    <property type="term" value="F:xenobiotic transmembrane transporter activity"/>
    <property type="evidence" value="ECO:0007669"/>
    <property type="project" value="InterPro"/>
</dbReference>
<dbReference type="GO" id="GO:0006811">
    <property type="term" value="P:monoatomic ion transport"/>
    <property type="evidence" value="ECO:0007669"/>
    <property type="project" value="UniProtKB-KW"/>
</dbReference>
<evidence type="ECO:0000256" key="10">
    <source>
        <dbReference type="SAM" id="Phobius"/>
    </source>
</evidence>
<feature type="transmembrane region" description="Helical" evidence="10">
    <location>
        <begin position="201"/>
        <end position="221"/>
    </location>
</feature>
<feature type="transmembrane region" description="Helical" evidence="10">
    <location>
        <begin position="402"/>
        <end position="421"/>
    </location>
</feature>
<sequence length="461" mass="48726">MNGADDHSAWRKEAFDTLRMAAPLAASNVLQMAVYAIDVIFVARLGEASLAAASLSVSLMGVMMWSMFAMTGAVSPLIAADRGRGRHVLHEVRRSARMSLWLALACAMVVIGICSQGESILLMTGQKPDVARMAGGFLAIAKWSVLPMMLDNTLRSIISALGRPFYATAVTVFAIGVNAAGNYALVFGHWGAPALGLQGSALANVITATAAMLAYLVLIQFDRKLRRHALFGRLWRPDWARLVRIAKLGLPIALHVAAEAGLFSAAAFVMGRIGEAELAAHALAIQIASFAFMLPMGIGQAATIRVGYFYGAGDRAGMGRAGWCALAIGLGIGMITSSIMVLAPRLVLSAYVDVTAADKAMMVALASRYLLVAAAFQLADAAQCILAGALRGLQDTRVPMTIALAGYWPIGFGVAVLLGLTTPLRGFGVWIGLAMGLAVVSVCLLWRWARRDRLGLLAVKP</sequence>
<evidence type="ECO:0000313" key="11">
    <source>
        <dbReference type="EMBL" id="RVU03434.1"/>
    </source>
</evidence>
<feature type="transmembrane region" description="Helical" evidence="10">
    <location>
        <begin position="55"/>
        <end position="79"/>
    </location>
</feature>
<dbReference type="InterPro" id="IPR048279">
    <property type="entry name" value="MdtK-like"/>
</dbReference>
<evidence type="ECO:0000313" key="12">
    <source>
        <dbReference type="Proteomes" id="UP000282837"/>
    </source>
</evidence>
<evidence type="ECO:0000256" key="8">
    <source>
        <dbReference type="ARBA" id="ARBA00023136"/>
    </source>
</evidence>
<keyword evidence="7" id="KW-0406">Ion transport</keyword>
<name>A0A3S2US80_9SPHN</name>
<protein>
    <recommendedName>
        <fullName evidence="9">Multidrug-efflux transporter</fullName>
    </recommendedName>
</protein>
<dbReference type="CDD" id="cd13131">
    <property type="entry name" value="MATE_NorM_like"/>
    <property type="match status" value="1"/>
</dbReference>
<dbReference type="Pfam" id="PF01554">
    <property type="entry name" value="MatE"/>
    <property type="match status" value="2"/>
</dbReference>
<dbReference type="InterPro" id="IPR050222">
    <property type="entry name" value="MATE_MdtK"/>
</dbReference>
<gene>
    <name evidence="11" type="ORF">EOE18_15900</name>
</gene>
<dbReference type="NCBIfam" id="TIGR00797">
    <property type="entry name" value="matE"/>
    <property type="match status" value="1"/>
</dbReference>
<feature type="transmembrane region" description="Helical" evidence="10">
    <location>
        <begin position="427"/>
        <end position="446"/>
    </location>
</feature>
<dbReference type="Proteomes" id="UP000282837">
    <property type="component" value="Unassembled WGS sequence"/>
</dbReference>
<evidence type="ECO:0000256" key="7">
    <source>
        <dbReference type="ARBA" id="ARBA00023065"/>
    </source>
</evidence>
<feature type="transmembrane region" description="Helical" evidence="10">
    <location>
        <begin position="21"/>
        <end position="43"/>
    </location>
</feature>
<accession>A0A3S2US80</accession>
<evidence type="ECO:0000256" key="5">
    <source>
        <dbReference type="ARBA" id="ARBA00022692"/>
    </source>
</evidence>
<keyword evidence="2" id="KW-0813">Transport</keyword>
<keyword evidence="8 10" id="KW-0472">Membrane</keyword>
<comment type="caution">
    <text evidence="11">The sequence shown here is derived from an EMBL/GenBank/DDBJ whole genome shotgun (WGS) entry which is preliminary data.</text>
</comment>
<dbReference type="EMBL" id="SACO01000015">
    <property type="protein sequence ID" value="RVU03434.1"/>
    <property type="molecule type" value="Genomic_DNA"/>
</dbReference>
<proteinExistence type="predicted"/>
<dbReference type="GO" id="GO:0005886">
    <property type="term" value="C:plasma membrane"/>
    <property type="evidence" value="ECO:0007669"/>
    <property type="project" value="UniProtKB-SubCell"/>
</dbReference>
<feature type="transmembrane region" description="Helical" evidence="10">
    <location>
        <begin position="130"/>
        <end position="149"/>
    </location>
</feature>
<feature type="transmembrane region" description="Helical" evidence="10">
    <location>
        <begin position="242"/>
        <end position="271"/>
    </location>
</feature>
<organism evidence="11 12">
    <name type="scientific">Novosphingobium umbonatum</name>
    <dbReference type="NCBI Taxonomy" id="1908524"/>
    <lineage>
        <taxon>Bacteria</taxon>
        <taxon>Pseudomonadati</taxon>
        <taxon>Pseudomonadota</taxon>
        <taxon>Alphaproteobacteria</taxon>
        <taxon>Sphingomonadales</taxon>
        <taxon>Sphingomonadaceae</taxon>
        <taxon>Novosphingobium</taxon>
    </lineage>
</organism>
<evidence type="ECO:0000256" key="3">
    <source>
        <dbReference type="ARBA" id="ARBA00022449"/>
    </source>
</evidence>
<dbReference type="RefSeq" id="WP_127711309.1">
    <property type="nucleotide sequence ID" value="NZ_SACO01000015.1"/>
</dbReference>
<evidence type="ECO:0000256" key="1">
    <source>
        <dbReference type="ARBA" id="ARBA00004429"/>
    </source>
</evidence>
<dbReference type="GO" id="GO:0015297">
    <property type="term" value="F:antiporter activity"/>
    <property type="evidence" value="ECO:0007669"/>
    <property type="project" value="UniProtKB-KW"/>
</dbReference>
<keyword evidence="4" id="KW-1003">Cell membrane</keyword>
<feature type="transmembrane region" description="Helical" evidence="10">
    <location>
        <begin position="161"/>
        <end position="181"/>
    </location>
</feature>
<feature type="transmembrane region" description="Helical" evidence="10">
    <location>
        <begin position="283"/>
        <end position="310"/>
    </location>
</feature>